<dbReference type="InterPro" id="IPR018077">
    <property type="entry name" value="Glyco_hydro_fam25_subgr"/>
</dbReference>
<feature type="transmembrane region" description="Helical" evidence="4">
    <location>
        <begin position="12"/>
        <end position="31"/>
    </location>
</feature>
<dbReference type="PANTHER" id="PTHR34135:SF2">
    <property type="entry name" value="LYSOZYME"/>
    <property type="match status" value="1"/>
</dbReference>
<dbReference type="InterPro" id="IPR017853">
    <property type="entry name" value="GH"/>
</dbReference>
<dbReference type="AlphaFoldDB" id="A0A1I5DQE1"/>
<dbReference type="GO" id="GO:0016052">
    <property type="term" value="P:carbohydrate catabolic process"/>
    <property type="evidence" value="ECO:0007669"/>
    <property type="project" value="TreeGrafter"/>
</dbReference>
<evidence type="ECO:0000256" key="4">
    <source>
        <dbReference type="SAM" id="Phobius"/>
    </source>
</evidence>
<keyword evidence="2" id="KW-0378">Hydrolase</keyword>
<dbReference type="Proteomes" id="UP000199564">
    <property type="component" value="Unassembled WGS sequence"/>
</dbReference>
<accession>A0A1I5DQE1</accession>
<gene>
    <name evidence="5" type="ORF">SAMN04488519_103108</name>
</gene>
<keyword evidence="3" id="KW-0326">Glycosidase</keyword>
<keyword evidence="6" id="KW-1185">Reference proteome</keyword>
<keyword evidence="4" id="KW-0812">Transmembrane</keyword>
<evidence type="ECO:0000313" key="6">
    <source>
        <dbReference type="Proteomes" id="UP000199564"/>
    </source>
</evidence>
<keyword evidence="4" id="KW-0472">Membrane</keyword>
<dbReference type="Pfam" id="PF01183">
    <property type="entry name" value="Glyco_hydro_25"/>
    <property type="match status" value="1"/>
</dbReference>
<dbReference type="PANTHER" id="PTHR34135">
    <property type="entry name" value="LYSOZYME"/>
    <property type="match status" value="1"/>
</dbReference>
<dbReference type="GO" id="GO:0009253">
    <property type="term" value="P:peptidoglycan catabolic process"/>
    <property type="evidence" value="ECO:0007669"/>
    <property type="project" value="InterPro"/>
</dbReference>
<organism evidence="5 6">
    <name type="scientific">Algoriphagus ornithinivorans</name>
    <dbReference type="NCBI Taxonomy" id="226506"/>
    <lineage>
        <taxon>Bacteria</taxon>
        <taxon>Pseudomonadati</taxon>
        <taxon>Bacteroidota</taxon>
        <taxon>Cytophagia</taxon>
        <taxon>Cytophagales</taxon>
        <taxon>Cyclobacteriaceae</taxon>
        <taxon>Algoriphagus</taxon>
    </lineage>
</organism>
<dbReference type="InterPro" id="IPR002053">
    <property type="entry name" value="Glyco_hydro_25"/>
</dbReference>
<dbReference type="GO" id="GO:0003796">
    <property type="term" value="F:lysozyme activity"/>
    <property type="evidence" value="ECO:0007669"/>
    <property type="project" value="InterPro"/>
</dbReference>
<comment type="similarity">
    <text evidence="1">Belongs to the glycosyl hydrolase 25 family.</text>
</comment>
<sequence length="266" mass="31307">MPRKKNSDFWSWIIVVLFFLLVGIGLFLSTFQKKINRSLGEYTRSAPPFREELKLQHVFRNFPVGILGIDVSQYQGRINFAGLQLQLENQRVQFVFVRATMGEDGIDARFQQNWKGFSNLPVKRGAYHYYRPNENSSKQAQNFIRNTKLVKGDLIPVLDIEKHSTIQPKEKLREGLKNWLKIVEAHYKVKPMIYTGDKFFWDVLHNQGFDQYPIWVANYNRVQEPQTRGWLIWQFTEKGSLPGIGERIDLNIWRGDQTDLEQMIIP</sequence>
<dbReference type="SUPFAM" id="SSF51445">
    <property type="entry name" value="(Trans)glycosidases"/>
    <property type="match status" value="1"/>
</dbReference>
<dbReference type="EMBL" id="FOVW01000003">
    <property type="protein sequence ID" value="SFO01444.1"/>
    <property type="molecule type" value="Genomic_DNA"/>
</dbReference>
<dbReference type="SMART" id="SM00641">
    <property type="entry name" value="Glyco_25"/>
    <property type="match status" value="1"/>
</dbReference>
<dbReference type="RefSeq" id="WP_091651274.1">
    <property type="nucleotide sequence ID" value="NZ_FOVW01000003.1"/>
</dbReference>
<evidence type="ECO:0000256" key="2">
    <source>
        <dbReference type="ARBA" id="ARBA00022801"/>
    </source>
</evidence>
<dbReference type="PROSITE" id="PS51904">
    <property type="entry name" value="GLYCOSYL_HYDROL_F25_2"/>
    <property type="match status" value="1"/>
</dbReference>
<dbReference type="Gene3D" id="3.20.20.80">
    <property type="entry name" value="Glycosidases"/>
    <property type="match status" value="1"/>
</dbReference>
<protein>
    <submittedName>
        <fullName evidence="5">Lysozyme</fullName>
    </submittedName>
</protein>
<proteinExistence type="inferred from homology"/>
<evidence type="ECO:0000256" key="3">
    <source>
        <dbReference type="ARBA" id="ARBA00023295"/>
    </source>
</evidence>
<name>A0A1I5DQE1_9BACT</name>
<evidence type="ECO:0000256" key="1">
    <source>
        <dbReference type="ARBA" id="ARBA00010646"/>
    </source>
</evidence>
<keyword evidence="4" id="KW-1133">Transmembrane helix</keyword>
<reference evidence="6" key="1">
    <citation type="submission" date="2016-10" db="EMBL/GenBank/DDBJ databases">
        <authorList>
            <person name="Varghese N."/>
            <person name="Submissions S."/>
        </authorList>
    </citation>
    <scope>NUCLEOTIDE SEQUENCE [LARGE SCALE GENOMIC DNA]</scope>
    <source>
        <strain evidence="6">DSM 15282</strain>
    </source>
</reference>
<evidence type="ECO:0000313" key="5">
    <source>
        <dbReference type="EMBL" id="SFO01444.1"/>
    </source>
</evidence>
<dbReference type="GO" id="GO:0016998">
    <property type="term" value="P:cell wall macromolecule catabolic process"/>
    <property type="evidence" value="ECO:0007669"/>
    <property type="project" value="InterPro"/>
</dbReference>